<keyword evidence="2" id="KW-1185">Reference proteome</keyword>
<protein>
    <submittedName>
        <fullName evidence="1">Uncharacterized protein</fullName>
    </submittedName>
</protein>
<reference evidence="1" key="1">
    <citation type="submission" date="2009-02" db="EMBL/GenBank/DDBJ databases">
        <title>The Genome Sequence of Ajellomyces capsulatus strain G186AR.</title>
        <authorList>
            <consortium name="The Broad Institute Genome Sequencing Platform"/>
            <person name="Champion M."/>
            <person name="Cuomo C."/>
            <person name="Ma L.-J."/>
            <person name="Henn M.R."/>
            <person name="Sil A."/>
            <person name="Goldman B."/>
            <person name="Young S.K."/>
            <person name="Kodira C.D."/>
            <person name="Zeng Q."/>
            <person name="Koehrsen M."/>
            <person name="Alvarado L."/>
            <person name="Berlin A."/>
            <person name="Borenstein D."/>
            <person name="Chen Z."/>
            <person name="Engels R."/>
            <person name="Freedman E."/>
            <person name="Gellesch M."/>
            <person name="Goldberg J."/>
            <person name="Griggs A."/>
            <person name="Gujja S."/>
            <person name="Heiman D."/>
            <person name="Hepburn T."/>
            <person name="Howarth C."/>
            <person name="Jen D."/>
            <person name="Larson L."/>
            <person name="Lewis B."/>
            <person name="Mehta T."/>
            <person name="Park D."/>
            <person name="Pearson M."/>
            <person name="Roberts A."/>
            <person name="Saif S."/>
            <person name="Shea T."/>
            <person name="Shenoy N."/>
            <person name="Sisk P."/>
            <person name="Stolte C."/>
            <person name="Sykes S."/>
            <person name="Walk T."/>
            <person name="White J."/>
            <person name="Yandava C."/>
            <person name="Klein B."/>
            <person name="McEwen J.G."/>
            <person name="Puccia R."/>
            <person name="Goldman G.H."/>
            <person name="Felipe M.S."/>
            <person name="Nino-Vega G."/>
            <person name="San-Blas G."/>
            <person name="Taylor J."/>
            <person name="Mendoza L."/>
            <person name="Galagan J."/>
            <person name="Nusbaum C."/>
            <person name="Birren B."/>
        </authorList>
    </citation>
    <scope>NUCLEOTIDE SEQUENCE</scope>
    <source>
        <strain evidence="1">G186AR</strain>
    </source>
</reference>
<dbReference type="InParanoid" id="C0NRJ6"/>
<organism evidence="1 2">
    <name type="scientific">Ajellomyces capsulatus (strain G186AR / H82 / ATCC MYA-2454 / RMSCC 2432)</name>
    <name type="common">Darling's disease fungus</name>
    <name type="synonym">Histoplasma capsulatum</name>
    <dbReference type="NCBI Taxonomy" id="447093"/>
    <lineage>
        <taxon>Eukaryota</taxon>
        <taxon>Fungi</taxon>
        <taxon>Dikarya</taxon>
        <taxon>Ascomycota</taxon>
        <taxon>Pezizomycotina</taxon>
        <taxon>Eurotiomycetes</taxon>
        <taxon>Eurotiomycetidae</taxon>
        <taxon>Onygenales</taxon>
        <taxon>Ajellomycetaceae</taxon>
        <taxon>Histoplasma</taxon>
    </lineage>
</organism>
<evidence type="ECO:0000313" key="2">
    <source>
        <dbReference type="Proteomes" id="UP000001631"/>
    </source>
</evidence>
<dbReference type="RefSeq" id="XP_045286791.1">
    <property type="nucleotide sequence ID" value="XM_045432675.1"/>
</dbReference>
<name>C0NRJ6_AJECG</name>
<proteinExistence type="predicted"/>
<sequence length="145" mass="16773">MTPQRSCPEVPISPHRSFWLVTLWWIQTRTKDCSHLHEPTRGPVLPNKPLTRTSRFYFGLSGRSPVEIQPRPGYHTTRGSISSKEKGLFTCFQLAHLKQRLTGRELEREQKVDRDRVLVNPSRDTKIFDFEPLNGPVFLQDSGFA</sequence>
<dbReference type="EMBL" id="GG663369">
    <property type="protein sequence ID" value="EEH06310.1"/>
    <property type="molecule type" value="Genomic_DNA"/>
</dbReference>
<dbReference type="GeneID" id="69038642"/>
<gene>
    <name evidence="1" type="ORF">HCBG_05626</name>
</gene>
<accession>C0NRJ6</accession>
<dbReference type="Proteomes" id="UP000001631">
    <property type="component" value="Unassembled WGS sequence"/>
</dbReference>
<dbReference type="HOGENOM" id="CLU_116796_0_0_1"/>
<evidence type="ECO:0000313" key="1">
    <source>
        <dbReference type="EMBL" id="EEH06310.1"/>
    </source>
</evidence>
<dbReference type="AlphaFoldDB" id="C0NRJ6"/>